<feature type="compositionally biased region" description="Polar residues" evidence="1">
    <location>
        <begin position="248"/>
        <end position="267"/>
    </location>
</feature>
<feature type="compositionally biased region" description="Polar residues" evidence="1">
    <location>
        <begin position="290"/>
        <end position="299"/>
    </location>
</feature>
<feature type="region of interest" description="Disordered" evidence="1">
    <location>
        <begin position="563"/>
        <end position="592"/>
    </location>
</feature>
<feature type="compositionally biased region" description="Polar residues" evidence="1">
    <location>
        <begin position="473"/>
        <end position="483"/>
    </location>
</feature>
<organism evidence="2 3">
    <name type="scientific">Hermanssonia centrifuga</name>
    <dbReference type="NCBI Taxonomy" id="98765"/>
    <lineage>
        <taxon>Eukaryota</taxon>
        <taxon>Fungi</taxon>
        <taxon>Dikarya</taxon>
        <taxon>Basidiomycota</taxon>
        <taxon>Agaricomycotina</taxon>
        <taxon>Agaricomycetes</taxon>
        <taxon>Polyporales</taxon>
        <taxon>Meruliaceae</taxon>
        <taxon>Hermanssonia</taxon>
    </lineage>
</organism>
<proteinExistence type="predicted"/>
<feature type="compositionally biased region" description="Basic residues" evidence="1">
    <location>
        <begin position="201"/>
        <end position="213"/>
    </location>
</feature>
<dbReference type="AlphaFoldDB" id="A0A2R6NQ67"/>
<feature type="compositionally biased region" description="Polar residues" evidence="1">
    <location>
        <begin position="143"/>
        <end position="153"/>
    </location>
</feature>
<evidence type="ECO:0000313" key="2">
    <source>
        <dbReference type="EMBL" id="PSR74687.1"/>
    </source>
</evidence>
<evidence type="ECO:0000256" key="1">
    <source>
        <dbReference type="SAM" id="MobiDB-lite"/>
    </source>
</evidence>
<feature type="compositionally biased region" description="Low complexity" evidence="1">
    <location>
        <begin position="507"/>
        <end position="516"/>
    </location>
</feature>
<accession>A0A2R6NQ67</accession>
<name>A0A2R6NQ67_9APHY</name>
<keyword evidence="3" id="KW-1185">Reference proteome</keyword>
<protein>
    <submittedName>
        <fullName evidence="2">Uncharacterized protein</fullName>
    </submittedName>
</protein>
<feature type="region of interest" description="Disordered" evidence="1">
    <location>
        <begin position="369"/>
        <end position="441"/>
    </location>
</feature>
<feature type="compositionally biased region" description="Low complexity" evidence="1">
    <location>
        <begin position="536"/>
        <end position="546"/>
    </location>
</feature>
<feature type="compositionally biased region" description="Polar residues" evidence="1">
    <location>
        <begin position="423"/>
        <end position="433"/>
    </location>
</feature>
<evidence type="ECO:0000313" key="3">
    <source>
        <dbReference type="Proteomes" id="UP000186601"/>
    </source>
</evidence>
<feature type="region of interest" description="Disordered" evidence="1">
    <location>
        <begin position="89"/>
        <end position="353"/>
    </location>
</feature>
<reference evidence="2 3" key="1">
    <citation type="submission" date="2018-02" db="EMBL/GenBank/DDBJ databases">
        <title>Genome sequence of the basidiomycete white-rot fungus Phlebia centrifuga.</title>
        <authorList>
            <person name="Granchi Z."/>
            <person name="Peng M."/>
            <person name="de Vries R.P."/>
            <person name="Hilden K."/>
            <person name="Makela M.R."/>
            <person name="Grigoriev I."/>
            <person name="Riley R."/>
        </authorList>
    </citation>
    <scope>NUCLEOTIDE SEQUENCE [LARGE SCALE GENOMIC DNA]</scope>
    <source>
        <strain evidence="2 3">FBCC195</strain>
    </source>
</reference>
<feature type="compositionally biased region" description="Low complexity" evidence="1">
    <location>
        <begin position="1"/>
        <end position="11"/>
    </location>
</feature>
<dbReference type="STRING" id="98765.A0A2R6NQ67"/>
<dbReference type="EMBL" id="MLYV02000964">
    <property type="protein sequence ID" value="PSR74687.1"/>
    <property type="molecule type" value="Genomic_DNA"/>
</dbReference>
<comment type="caution">
    <text evidence="2">The sequence shown here is derived from an EMBL/GenBank/DDBJ whole genome shotgun (WGS) entry which is preliminary data.</text>
</comment>
<feature type="region of interest" description="Disordered" evidence="1">
    <location>
        <begin position="473"/>
        <end position="550"/>
    </location>
</feature>
<feature type="compositionally biased region" description="Polar residues" evidence="1">
    <location>
        <begin position="89"/>
        <end position="127"/>
    </location>
</feature>
<feature type="compositionally biased region" description="Polar residues" evidence="1">
    <location>
        <begin position="317"/>
        <end position="338"/>
    </location>
</feature>
<feature type="region of interest" description="Disordered" evidence="1">
    <location>
        <begin position="1"/>
        <end position="40"/>
    </location>
</feature>
<feature type="compositionally biased region" description="Basic and acidic residues" evidence="1">
    <location>
        <begin position="31"/>
        <end position="40"/>
    </location>
</feature>
<gene>
    <name evidence="2" type="ORF">PHLCEN_2v9635</name>
</gene>
<sequence length="592" mass="62270">MATPSSSATTPSPRPRYLQTTAVLAPSASPSKDENLSVKEERERAVQKFLARAELSQLARGLRTRLSYVGFKATHNLLHNTLPDLEAQAQNHATSSRPSMTKPGNNHYNNPATQGNSAMAPTSSSKVSSRKGAMPPPPPVTASAAQSLYTSLLQPPPSKRARTIHNPQDPPVPASTKPKPSTPPRKTTKATRNAQSAQPKPKTRKDGKGKRREAGRGSGSTRSRVLPASSLESEGFANEEDDMKAAATLTSLLHSRPSISGTASSPRSSLSTGSDPGSSHSYSHYAQSSTRTTVPTPLQDNPYRLPYARATTPPRGRTSSLPQASSSRNTTPKTQGRPSTGRLLGQTTPHAPSDTEAADLMLFLATSPSPVRPTAVKDRDPTDSPGFRSLTGSSGLKGRVLFGSGNDDRGSPGGRPLRRDATGSFSSTTTEPNEPTGGQERLIGIPVTSSLLNPNHNRASANNSLQEISVIPPSTTTDQNVSQLLPPPASPSRTSRPQPAPNERPRSVPTPSDSTPAAPPTPGSVPFNLHEYINVSPSPATTAPPSKLNSLRADVGRKLFEEHHGIGSGGRENIPGHSSGLGAGIDLVKSTT</sequence>
<dbReference type="OrthoDB" id="2163387at2759"/>
<feature type="compositionally biased region" description="Low complexity" evidence="1">
    <location>
        <begin position="268"/>
        <end position="289"/>
    </location>
</feature>
<dbReference type="Proteomes" id="UP000186601">
    <property type="component" value="Unassembled WGS sequence"/>
</dbReference>